<comment type="function">
    <text evidence="7">Part of the tripartite ATP-independent periplasmic (TRAP) transport system.</text>
</comment>
<reference evidence="9 10" key="1">
    <citation type="submission" date="2016-10" db="EMBL/GenBank/DDBJ databases">
        <authorList>
            <person name="de Groot N.N."/>
        </authorList>
    </citation>
    <scope>NUCLEOTIDE SEQUENCE [LARGE SCALE GENOMIC DNA]</scope>
    <source>
        <strain evidence="9 10">DSM 11443</strain>
    </source>
</reference>
<feature type="transmembrane region" description="Helical" evidence="7">
    <location>
        <begin position="318"/>
        <end position="349"/>
    </location>
</feature>
<gene>
    <name evidence="9" type="ORF">SAMN04488523_10459</name>
</gene>
<evidence type="ECO:0000256" key="7">
    <source>
        <dbReference type="RuleBase" id="RU369079"/>
    </source>
</evidence>
<dbReference type="PIRSF" id="PIRSF006066">
    <property type="entry name" value="HI0050"/>
    <property type="match status" value="1"/>
</dbReference>
<evidence type="ECO:0000259" key="8">
    <source>
        <dbReference type="Pfam" id="PF06808"/>
    </source>
</evidence>
<comment type="similarity">
    <text evidence="7">Belongs to the TRAP transporter large permease family.</text>
</comment>
<dbReference type="InterPro" id="IPR004681">
    <property type="entry name" value="TRAP_DctM"/>
</dbReference>
<sequence length="430" mass="45415">MEVFIFSLVMFSTMIFGVPIAFAVASAALALLLFFGPGLPLEAVLVVMSQRMFSGADSFPLLAIPLFFLAGNIMDGGGLSARLIRLADAMIGWVRGGLSMVVVMAEMMLAAIAGSPSAVSAAIGSVMIPEMKARGYNENYAAALVAAGGSVGPIIPPSIMLVAFGSLANASIADLFLAGIAPGVIIGLSLMALCYATALVRNYPKGDRPSFKNITNALGKAILPIFAPVIILGGIFSGVFTATESAMIAVVYALIVSMVFYRTLSFKDVLRICYESAIISSQIMFIISMAAFAGWVLASQHIPQDIASFFLSVSDNPLIILLMINLMFLAFGCFIEGIAIMVILLPTILPVVEALDINLTFFGIMIVINLAIGTITPPVGTCLIITSSIAKTPLQYVIREILPFIAVILAVLVLIVLFPGIVTFIPDYFS</sequence>
<dbReference type="EMBL" id="FOMW01000004">
    <property type="protein sequence ID" value="SFD96505.1"/>
    <property type="molecule type" value="Genomic_DNA"/>
</dbReference>
<evidence type="ECO:0000256" key="5">
    <source>
        <dbReference type="ARBA" id="ARBA00022989"/>
    </source>
</evidence>
<feature type="transmembrane region" description="Helical" evidence="7">
    <location>
        <begin position="246"/>
        <end position="264"/>
    </location>
</feature>
<keyword evidence="7" id="KW-0813">Transport</keyword>
<dbReference type="Proteomes" id="UP000198977">
    <property type="component" value="Unassembled WGS sequence"/>
</dbReference>
<evidence type="ECO:0000256" key="1">
    <source>
        <dbReference type="ARBA" id="ARBA00004429"/>
    </source>
</evidence>
<dbReference type="GO" id="GO:0005886">
    <property type="term" value="C:plasma membrane"/>
    <property type="evidence" value="ECO:0007669"/>
    <property type="project" value="UniProtKB-SubCell"/>
</dbReference>
<evidence type="ECO:0000313" key="10">
    <source>
        <dbReference type="Proteomes" id="UP000198977"/>
    </source>
</evidence>
<feature type="transmembrane region" description="Helical" evidence="7">
    <location>
        <begin position="55"/>
        <end position="74"/>
    </location>
</feature>
<proteinExistence type="inferred from homology"/>
<dbReference type="GO" id="GO:0022857">
    <property type="term" value="F:transmembrane transporter activity"/>
    <property type="evidence" value="ECO:0007669"/>
    <property type="project" value="UniProtKB-UniRule"/>
</dbReference>
<keyword evidence="4 7" id="KW-0812">Transmembrane</keyword>
<dbReference type="PANTHER" id="PTHR33362">
    <property type="entry name" value="SIALIC ACID TRAP TRANSPORTER PERMEASE PROTEIN SIAT-RELATED"/>
    <property type="match status" value="1"/>
</dbReference>
<evidence type="ECO:0000256" key="2">
    <source>
        <dbReference type="ARBA" id="ARBA00022475"/>
    </source>
</evidence>
<comment type="subcellular location">
    <subcellularLocation>
        <location evidence="1 7">Cell inner membrane</location>
        <topology evidence="1 7">Multi-pass membrane protein</topology>
    </subcellularLocation>
</comment>
<feature type="transmembrane region" description="Helical" evidence="7">
    <location>
        <begin position="401"/>
        <end position="425"/>
    </location>
</feature>
<evidence type="ECO:0000256" key="6">
    <source>
        <dbReference type="ARBA" id="ARBA00023136"/>
    </source>
</evidence>
<dbReference type="Pfam" id="PF06808">
    <property type="entry name" value="DctM"/>
    <property type="match status" value="1"/>
</dbReference>
<dbReference type="PANTHER" id="PTHR33362:SF3">
    <property type="entry name" value="SIALIC ACID TRAP TRANSPORTER PERMEASE PROTEIN SIAT"/>
    <property type="match status" value="1"/>
</dbReference>
<evidence type="ECO:0000256" key="3">
    <source>
        <dbReference type="ARBA" id="ARBA00022519"/>
    </source>
</evidence>
<feature type="transmembrane region" description="Helical" evidence="7">
    <location>
        <begin position="109"/>
        <end position="128"/>
    </location>
</feature>
<dbReference type="AlphaFoldDB" id="A0A1I1WMV4"/>
<feature type="transmembrane region" description="Helical" evidence="7">
    <location>
        <begin position="7"/>
        <end position="35"/>
    </location>
</feature>
<dbReference type="OrthoDB" id="9790209at2"/>
<name>A0A1I1WMV4_9RHOB</name>
<keyword evidence="5 7" id="KW-1133">Transmembrane helix</keyword>
<feature type="transmembrane region" description="Helical" evidence="7">
    <location>
        <begin position="221"/>
        <end position="240"/>
    </location>
</feature>
<dbReference type="NCBIfam" id="TIGR00786">
    <property type="entry name" value="dctM"/>
    <property type="match status" value="1"/>
</dbReference>
<accession>A0A1I1WMV4</accession>
<organism evidence="9 10">
    <name type="scientific">Sulfitobacter brevis</name>
    <dbReference type="NCBI Taxonomy" id="74348"/>
    <lineage>
        <taxon>Bacteria</taxon>
        <taxon>Pseudomonadati</taxon>
        <taxon>Pseudomonadota</taxon>
        <taxon>Alphaproteobacteria</taxon>
        <taxon>Rhodobacterales</taxon>
        <taxon>Roseobacteraceae</taxon>
        <taxon>Sulfitobacter</taxon>
    </lineage>
</organism>
<dbReference type="STRING" id="74348.SAMN04488523_10459"/>
<evidence type="ECO:0000313" key="9">
    <source>
        <dbReference type="EMBL" id="SFD96505.1"/>
    </source>
</evidence>
<feature type="transmembrane region" description="Helical" evidence="7">
    <location>
        <begin position="140"/>
        <end position="164"/>
    </location>
</feature>
<dbReference type="InterPro" id="IPR010656">
    <property type="entry name" value="DctM"/>
</dbReference>
<feature type="domain" description="TRAP C4-dicarboxylate transport system permease DctM subunit" evidence="8">
    <location>
        <begin position="9"/>
        <end position="421"/>
    </location>
</feature>
<evidence type="ECO:0000256" key="4">
    <source>
        <dbReference type="ARBA" id="ARBA00022692"/>
    </source>
</evidence>
<dbReference type="RefSeq" id="WP_093923002.1">
    <property type="nucleotide sequence ID" value="NZ_FOMW01000004.1"/>
</dbReference>
<keyword evidence="2" id="KW-1003">Cell membrane</keyword>
<keyword evidence="10" id="KW-1185">Reference proteome</keyword>
<keyword evidence="6 7" id="KW-0472">Membrane</keyword>
<feature type="transmembrane region" description="Helical" evidence="7">
    <location>
        <begin position="361"/>
        <end position="389"/>
    </location>
</feature>
<protein>
    <recommendedName>
        <fullName evidence="7">TRAP transporter large permease protein</fullName>
    </recommendedName>
</protein>
<feature type="transmembrane region" description="Helical" evidence="7">
    <location>
        <begin position="176"/>
        <end position="200"/>
    </location>
</feature>
<feature type="transmembrane region" description="Helical" evidence="7">
    <location>
        <begin position="276"/>
        <end position="298"/>
    </location>
</feature>
<keyword evidence="3 7" id="KW-0997">Cell inner membrane</keyword>
<comment type="subunit">
    <text evidence="7">The complex comprises the extracytoplasmic solute receptor protein and the two transmembrane proteins.</text>
</comment>